<dbReference type="Gene3D" id="1.20.1280.50">
    <property type="match status" value="1"/>
</dbReference>
<dbReference type="Pfam" id="PF12937">
    <property type="entry name" value="F-box-like"/>
    <property type="match status" value="1"/>
</dbReference>
<dbReference type="Gramene" id="TraesCS7B02G484700.1">
    <property type="protein sequence ID" value="TraesCS7B02G484700.1"/>
    <property type="gene ID" value="TraesCS7B02G484700"/>
</dbReference>
<dbReference type="Gramene" id="TraesROB_scaffold_053194_01G000300.1">
    <property type="protein sequence ID" value="TraesROB_scaffold_053194_01G000300.1"/>
    <property type="gene ID" value="TraesROB_scaffold_053194_01G000300"/>
</dbReference>
<reference evidence="2" key="2">
    <citation type="submission" date="2018-10" db="UniProtKB">
        <authorList>
            <consortium name="EnsemblPlants"/>
        </authorList>
    </citation>
    <scope>IDENTIFICATION</scope>
</reference>
<dbReference type="SUPFAM" id="SSF81383">
    <property type="entry name" value="F-box domain"/>
    <property type="match status" value="1"/>
</dbReference>
<dbReference type="Gramene" id="TraesCS7B03G1304800.1">
    <property type="protein sequence ID" value="TraesCS7B03G1304800.1.CDS"/>
    <property type="gene ID" value="TraesCS7B03G1304800"/>
</dbReference>
<dbReference type="InterPro" id="IPR001810">
    <property type="entry name" value="F-box_dom"/>
</dbReference>
<keyword evidence="3" id="KW-1185">Reference proteome</keyword>
<evidence type="ECO:0000259" key="1">
    <source>
        <dbReference type="PROSITE" id="PS50181"/>
    </source>
</evidence>
<accession>A0A3B6SLZ6</accession>
<dbReference type="OrthoDB" id="673887at2759"/>
<dbReference type="Proteomes" id="UP000019116">
    <property type="component" value="Chromosome 7B"/>
</dbReference>
<dbReference type="PANTHER" id="PTHR31264">
    <property type="entry name" value="OS07G0554500 PROTEIN-RELATED"/>
    <property type="match status" value="1"/>
</dbReference>
<dbReference type="InterPro" id="IPR036047">
    <property type="entry name" value="F-box-like_dom_sf"/>
</dbReference>
<organism evidence="2">
    <name type="scientific">Triticum aestivum</name>
    <name type="common">Wheat</name>
    <dbReference type="NCBI Taxonomy" id="4565"/>
    <lineage>
        <taxon>Eukaryota</taxon>
        <taxon>Viridiplantae</taxon>
        <taxon>Streptophyta</taxon>
        <taxon>Embryophyta</taxon>
        <taxon>Tracheophyta</taxon>
        <taxon>Spermatophyta</taxon>
        <taxon>Magnoliopsida</taxon>
        <taxon>Liliopsida</taxon>
        <taxon>Poales</taxon>
        <taxon>Poaceae</taxon>
        <taxon>BOP clade</taxon>
        <taxon>Pooideae</taxon>
        <taxon>Triticodae</taxon>
        <taxon>Triticeae</taxon>
        <taxon>Triticinae</taxon>
        <taxon>Triticum</taxon>
    </lineage>
</organism>
<dbReference type="AlphaFoldDB" id="A0A3B6SLZ6"/>
<dbReference type="Gramene" id="TraesCAD_scaffold_074595_01G000300.1">
    <property type="protein sequence ID" value="TraesCAD_scaffold_074595_01G000300.1"/>
    <property type="gene ID" value="TraesCAD_scaffold_074595_01G000300"/>
</dbReference>
<dbReference type="PROSITE" id="PS50181">
    <property type="entry name" value="FBOX"/>
    <property type="match status" value="1"/>
</dbReference>
<sequence length="425" mass="48242">MDPPPPPASIPVPDELLEEIFIRLPTPDALARASAACTSFRRVIKGRAFRRRFRTLHRPPLLGFMDEAGFQPSQAPHPSAPLAGALAPCAADFSFVPAVVSSSSYFMPPGVQDDGEGPRWRPCDVRDGRVLLDWVSLHPRAMRICCYMEDGYEVSILMDFGELAPHDRPTWTKRERCNAAEFHLAVCDPLSSRYVLLPTIPEDLAVKPQDYLREFEPVLAPNTSDDGEEEHFKVICIAKYNTKLVLFVFQSTTMQWSMPYDRSDHLMVLDTRTLRFSTVDLLTGYHVELRDLPDQSFDRRRPNAVVLGREGTLEMFSLVHQHGSFALYHTSLQNNSQEWKLEKVIQLPRQYHDYSISTVGAAEGFLFLRGTLEGIPVENVNVDCYSMEVKTYGITKVCTKTEKYFNRTCTLPYFSFPPLLSEPTI</sequence>
<protein>
    <recommendedName>
        <fullName evidence="1">F-box domain-containing protein</fullName>
    </recommendedName>
</protein>
<proteinExistence type="predicted"/>
<dbReference type="STRING" id="4565.A0A3B6SLZ6"/>
<feature type="domain" description="F-box" evidence="1">
    <location>
        <begin position="6"/>
        <end position="56"/>
    </location>
</feature>
<dbReference type="EnsemblPlants" id="TraesCS7B02G484700.1">
    <property type="protein sequence ID" value="TraesCS7B02G484700.1"/>
    <property type="gene ID" value="TraesCS7B02G484700"/>
</dbReference>
<evidence type="ECO:0000313" key="2">
    <source>
        <dbReference type="EnsemblPlants" id="TraesCS7B02G484700.1"/>
    </source>
</evidence>
<evidence type="ECO:0000313" key="3">
    <source>
        <dbReference type="Proteomes" id="UP000019116"/>
    </source>
</evidence>
<dbReference type="CDD" id="cd09917">
    <property type="entry name" value="F-box_SF"/>
    <property type="match status" value="1"/>
</dbReference>
<name>A0A3B6SLZ6_WHEAT</name>
<reference evidence="2" key="1">
    <citation type="submission" date="2018-08" db="EMBL/GenBank/DDBJ databases">
        <authorList>
            <person name="Rossello M."/>
        </authorList>
    </citation>
    <scope>NUCLEOTIDE SEQUENCE [LARGE SCALE GENOMIC DNA]</scope>
    <source>
        <strain evidence="2">cv. Chinese Spring</strain>
    </source>
</reference>
<dbReference type="PANTHER" id="PTHR31264:SF19">
    <property type="entry name" value="F-BOX DOMAIN-CONTAINING PROTEIN"/>
    <property type="match status" value="1"/>
</dbReference>